<dbReference type="EMBL" id="JANPWB010000008">
    <property type="protein sequence ID" value="KAJ1163782.1"/>
    <property type="molecule type" value="Genomic_DNA"/>
</dbReference>
<feature type="compositionally biased region" description="Polar residues" evidence="1">
    <location>
        <begin position="104"/>
        <end position="122"/>
    </location>
</feature>
<keyword evidence="3" id="KW-1185">Reference proteome</keyword>
<dbReference type="Proteomes" id="UP001066276">
    <property type="component" value="Chromosome 4_2"/>
</dbReference>
<reference evidence="2" key="1">
    <citation type="journal article" date="2022" name="bioRxiv">
        <title>Sequencing and chromosome-scale assembly of the giantPleurodeles waltlgenome.</title>
        <authorList>
            <person name="Brown T."/>
            <person name="Elewa A."/>
            <person name="Iarovenko S."/>
            <person name="Subramanian E."/>
            <person name="Araus A.J."/>
            <person name="Petzold A."/>
            <person name="Susuki M."/>
            <person name="Suzuki K.-i.T."/>
            <person name="Hayashi T."/>
            <person name="Toyoda A."/>
            <person name="Oliveira C."/>
            <person name="Osipova E."/>
            <person name="Leigh N.D."/>
            <person name="Simon A."/>
            <person name="Yun M.H."/>
        </authorList>
    </citation>
    <scope>NUCLEOTIDE SEQUENCE</scope>
    <source>
        <strain evidence="2">20211129_DDA</strain>
        <tissue evidence="2">Liver</tissue>
    </source>
</reference>
<accession>A0AAV7SI66</accession>
<dbReference type="AlphaFoldDB" id="A0AAV7SI66"/>
<feature type="compositionally biased region" description="Basic residues" evidence="1">
    <location>
        <begin position="8"/>
        <end position="29"/>
    </location>
</feature>
<evidence type="ECO:0000313" key="2">
    <source>
        <dbReference type="EMBL" id="KAJ1163782.1"/>
    </source>
</evidence>
<sequence>MAGGTRRAPSKTSRRARSLQDRHHLRLPRHPGTGASMAGQIESTTALFPSTALASGPGRGGNGTRYWSAGCGSFHVASDPVTAAGRCTTPTVSPPGRAQPPRDQCSSGTPSAQRPTPQSPRTDVSPAGRCSPSANAVTGLPAHRSNGILLQGAR</sequence>
<comment type="caution">
    <text evidence="2">The sequence shown here is derived from an EMBL/GenBank/DDBJ whole genome shotgun (WGS) entry which is preliminary data.</text>
</comment>
<protein>
    <submittedName>
        <fullName evidence="2">Uncharacterized protein</fullName>
    </submittedName>
</protein>
<gene>
    <name evidence="2" type="ORF">NDU88_004234</name>
</gene>
<organism evidence="2 3">
    <name type="scientific">Pleurodeles waltl</name>
    <name type="common">Iberian ribbed newt</name>
    <dbReference type="NCBI Taxonomy" id="8319"/>
    <lineage>
        <taxon>Eukaryota</taxon>
        <taxon>Metazoa</taxon>
        <taxon>Chordata</taxon>
        <taxon>Craniata</taxon>
        <taxon>Vertebrata</taxon>
        <taxon>Euteleostomi</taxon>
        <taxon>Amphibia</taxon>
        <taxon>Batrachia</taxon>
        <taxon>Caudata</taxon>
        <taxon>Salamandroidea</taxon>
        <taxon>Salamandridae</taxon>
        <taxon>Pleurodelinae</taxon>
        <taxon>Pleurodeles</taxon>
    </lineage>
</organism>
<feature type="region of interest" description="Disordered" evidence="1">
    <location>
        <begin position="1"/>
        <end position="43"/>
    </location>
</feature>
<evidence type="ECO:0000313" key="3">
    <source>
        <dbReference type="Proteomes" id="UP001066276"/>
    </source>
</evidence>
<feature type="region of interest" description="Disordered" evidence="1">
    <location>
        <begin position="48"/>
        <end position="67"/>
    </location>
</feature>
<name>A0AAV7SI66_PLEWA</name>
<evidence type="ECO:0000256" key="1">
    <source>
        <dbReference type="SAM" id="MobiDB-lite"/>
    </source>
</evidence>
<feature type="region of interest" description="Disordered" evidence="1">
    <location>
        <begin position="83"/>
        <end position="154"/>
    </location>
</feature>
<proteinExistence type="predicted"/>